<dbReference type="Pfam" id="PF26133">
    <property type="entry name" value="DUF8039"/>
    <property type="match status" value="1"/>
</dbReference>
<protein>
    <recommendedName>
        <fullName evidence="1">DUF8039 domain-containing protein</fullName>
    </recommendedName>
</protein>
<name>A0AAP0NDD9_LIQFO</name>
<dbReference type="InterPro" id="IPR058352">
    <property type="entry name" value="DUF8039"/>
</dbReference>
<dbReference type="Proteomes" id="UP001415857">
    <property type="component" value="Unassembled WGS sequence"/>
</dbReference>
<dbReference type="EMBL" id="JBBPBK010000015">
    <property type="protein sequence ID" value="KAK9268999.1"/>
    <property type="molecule type" value="Genomic_DNA"/>
</dbReference>
<dbReference type="PANTHER" id="PTHR33018:SF34">
    <property type="entry name" value="OS02G0472350 PROTEIN"/>
    <property type="match status" value="1"/>
</dbReference>
<evidence type="ECO:0000313" key="2">
    <source>
        <dbReference type="EMBL" id="KAK9268999.1"/>
    </source>
</evidence>
<dbReference type="PANTHER" id="PTHR33018">
    <property type="entry name" value="OS10G0338966 PROTEIN-RELATED"/>
    <property type="match status" value="1"/>
</dbReference>
<evidence type="ECO:0000259" key="1">
    <source>
        <dbReference type="Pfam" id="PF26133"/>
    </source>
</evidence>
<organism evidence="2 3">
    <name type="scientific">Liquidambar formosana</name>
    <name type="common">Formosan gum</name>
    <dbReference type="NCBI Taxonomy" id="63359"/>
    <lineage>
        <taxon>Eukaryota</taxon>
        <taxon>Viridiplantae</taxon>
        <taxon>Streptophyta</taxon>
        <taxon>Embryophyta</taxon>
        <taxon>Tracheophyta</taxon>
        <taxon>Spermatophyta</taxon>
        <taxon>Magnoliopsida</taxon>
        <taxon>eudicotyledons</taxon>
        <taxon>Gunneridae</taxon>
        <taxon>Pentapetalae</taxon>
        <taxon>Saxifragales</taxon>
        <taxon>Altingiaceae</taxon>
        <taxon>Liquidambar</taxon>
    </lineage>
</organism>
<evidence type="ECO:0000313" key="3">
    <source>
        <dbReference type="Proteomes" id="UP001415857"/>
    </source>
</evidence>
<feature type="domain" description="DUF8039" evidence="1">
    <location>
        <begin position="76"/>
        <end position="151"/>
    </location>
</feature>
<proteinExistence type="predicted"/>
<dbReference type="AlphaFoldDB" id="A0AAP0NDD9"/>
<sequence length="189" mass="20365">MWKMARQNKEGFYDDEGVKERAAKIDELTLQVNDGRVKVKGTNDILMLALGKPEHSSGVRGVGKESVKGKPMGKLCSLAVGSLTNVVARGIVVESMGPTVHSIPLGDKNVRVAIDFAIDGNALLPIPVGDDLVTVKQAIGSHVAWPKMLVVSTPTKQKLYNQLLAEGRTDEKENSLRKIAERGSAKLNP</sequence>
<keyword evidence="3" id="KW-1185">Reference proteome</keyword>
<gene>
    <name evidence="2" type="ORF">L1049_000767</name>
</gene>
<comment type="caution">
    <text evidence="2">The sequence shown here is derived from an EMBL/GenBank/DDBJ whole genome shotgun (WGS) entry which is preliminary data.</text>
</comment>
<accession>A0AAP0NDD9</accession>
<reference evidence="2 3" key="1">
    <citation type="journal article" date="2024" name="Plant J.">
        <title>Genome sequences and population genomics reveal climatic adaptation and genomic divergence between two closely related sweetgum species.</title>
        <authorList>
            <person name="Xu W.Q."/>
            <person name="Ren C.Q."/>
            <person name="Zhang X.Y."/>
            <person name="Comes H.P."/>
            <person name="Liu X.H."/>
            <person name="Li Y.G."/>
            <person name="Kettle C.J."/>
            <person name="Jalonen R."/>
            <person name="Gaisberger H."/>
            <person name="Ma Y.Z."/>
            <person name="Qiu Y.X."/>
        </authorList>
    </citation>
    <scope>NUCLEOTIDE SEQUENCE [LARGE SCALE GENOMIC DNA]</scope>
    <source>
        <strain evidence="2">Hangzhou</strain>
    </source>
</reference>